<reference evidence="8 9" key="1">
    <citation type="journal article" date="2024" name="Science">
        <title>Giant polyketide synthase enzymes in the biosynthesis of giant marine polyether toxins.</title>
        <authorList>
            <person name="Fallon T.R."/>
            <person name="Shende V.V."/>
            <person name="Wierzbicki I.H."/>
            <person name="Pendleton A.L."/>
            <person name="Watervoot N.F."/>
            <person name="Auber R.P."/>
            <person name="Gonzalez D.J."/>
            <person name="Wisecaver J.H."/>
            <person name="Moore B.S."/>
        </authorList>
    </citation>
    <scope>NUCLEOTIDE SEQUENCE [LARGE SCALE GENOMIC DNA]</scope>
    <source>
        <strain evidence="8 9">12B1</strain>
    </source>
</reference>
<dbReference type="EMBL" id="JBGBPQ010000015">
    <property type="protein sequence ID" value="KAL1510812.1"/>
    <property type="molecule type" value="Genomic_DNA"/>
</dbReference>
<dbReference type="SUPFAM" id="SSF103481">
    <property type="entry name" value="Multidrug resistance efflux transporter EmrE"/>
    <property type="match status" value="1"/>
</dbReference>
<sequence length="335" mass="36262">MLEGVRAAYLIVQWIFFSSCIILFNKYLLDTAGFHFPLTLVLLHMVFISACTLLFRLAGWEDIPFVSWRDIGLRFVPVGICFALSLGLGNAAYLYISVAFIQMIKASTPVAVLLVSFALRLEKPNGTLVACILIISAGIFLACATQVELSSLGLALQMLAVIAEALRLGLVNLLLTSRGVRFTPVAFLYYAAPLCALALLAPWAVSELPQLSEHRFRAVRKVGCLTLLANASVAFILNLATMALIKHTSALTLNVSGVFKDLLLICYSVLVSGAVVRPVQYVGYAIAVLGVSWYSHHMRTRAPPEDSERLGAMTPLSTIMEEKSGAESASDDGSS</sequence>
<evidence type="ECO:0000256" key="1">
    <source>
        <dbReference type="ARBA" id="ARBA00004141"/>
    </source>
</evidence>
<keyword evidence="4 6" id="KW-0472">Membrane</keyword>
<protein>
    <recommendedName>
        <fullName evidence="7">Sugar phosphate transporter domain-containing protein</fullName>
    </recommendedName>
</protein>
<evidence type="ECO:0000256" key="2">
    <source>
        <dbReference type="ARBA" id="ARBA00022692"/>
    </source>
</evidence>
<comment type="caution">
    <text evidence="8">The sequence shown here is derived from an EMBL/GenBank/DDBJ whole genome shotgun (WGS) entry which is preliminary data.</text>
</comment>
<feature type="domain" description="Sugar phosphate transporter" evidence="7">
    <location>
        <begin position="6"/>
        <end position="295"/>
    </location>
</feature>
<keyword evidence="9" id="KW-1185">Reference proteome</keyword>
<dbReference type="Pfam" id="PF03151">
    <property type="entry name" value="TPT"/>
    <property type="match status" value="1"/>
</dbReference>
<evidence type="ECO:0000313" key="8">
    <source>
        <dbReference type="EMBL" id="KAL1510812.1"/>
    </source>
</evidence>
<dbReference type="InterPro" id="IPR050186">
    <property type="entry name" value="TPT_transporter"/>
</dbReference>
<name>A0AB34J073_PRYPA</name>
<comment type="subcellular location">
    <subcellularLocation>
        <location evidence="1">Membrane</location>
        <topology evidence="1">Multi-pass membrane protein</topology>
    </subcellularLocation>
</comment>
<evidence type="ECO:0000313" key="9">
    <source>
        <dbReference type="Proteomes" id="UP001515480"/>
    </source>
</evidence>
<dbReference type="AlphaFoldDB" id="A0AB34J073"/>
<evidence type="ECO:0000256" key="3">
    <source>
        <dbReference type="ARBA" id="ARBA00022989"/>
    </source>
</evidence>
<feature type="transmembrane region" description="Helical" evidence="6">
    <location>
        <begin position="34"/>
        <end position="59"/>
    </location>
</feature>
<keyword evidence="3 6" id="KW-1133">Transmembrane helix</keyword>
<feature type="transmembrane region" description="Helical" evidence="6">
    <location>
        <begin position="71"/>
        <end position="88"/>
    </location>
</feature>
<dbReference type="PROSITE" id="PS51257">
    <property type="entry name" value="PROKAR_LIPOPROTEIN"/>
    <property type="match status" value="1"/>
</dbReference>
<accession>A0AB34J073</accession>
<feature type="transmembrane region" description="Helical" evidence="6">
    <location>
        <begin position="7"/>
        <end position="28"/>
    </location>
</feature>
<evidence type="ECO:0000256" key="5">
    <source>
        <dbReference type="SAM" id="MobiDB-lite"/>
    </source>
</evidence>
<feature type="region of interest" description="Disordered" evidence="5">
    <location>
        <begin position="301"/>
        <end position="335"/>
    </location>
</feature>
<proteinExistence type="predicted"/>
<dbReference type="InterPro" id="IPR037185">
    <property type="entry name" value="EmrE-like"/>
</dbReference>
<dbReference type="Proteomes" id="UP001515480">
    <property type="component" value="Unassembled WGS sequence"/>
</dbReference>
<evidence type="ECO:0000259" key="7">
    <source>
        <dbReference type="Pfam" id="PF03151"/>
    </source>
</evidence>
<feature type="transmembrane region" description="Helical" evidence="6">
    <location>
        <begin position="225"/>
        <end position="245"/>
    </location>
</feature>
<keyword evidence="2 6" id="KW-0812">Transmembrane</keyword>
<feature type="transmembrane region" description="Helical" evidence="6">
    <location>
        <begin position="126"/>
        <end position="147"/>
    </location>
</feature>
<evidence type="ECO:0000256" key="6">
    <source>
        <dbReference type="SAM" id="Phobius"/>
    </source>
</evidence>
<dbReference type="GO" id="GO:0016020">
    <property type="term" value="C:membrane"/>
    <property type="evidence" value="ECO:0007669"/>
    <property type="project" value="UniProtKB-SubCell"/>
</dbReference>
<dbReference type="InterPro" id="IPR004853">
    <property type="entry name" value="Sugar_P_trans_dom"/>
</dbReference>
<feature type="transmembrane region" description="Helical" evidence="6">
    <location>
        <begin position="187"/>
        <end position="205"/>
    </location>
</feature>
<evidence type="ECO:0000256" key="4">
    <source>
        <dbReference type="ARBA" id="ARBA00023136"/>
    </source>
</evidence>
<feature type="compositionally biased region" description="Low complexity" evidence="5">
    <location>
        <begin position="326"/>
        <end position="335"/>
    </location>
</feature>
<organism evidence="8 9">
    <name type="scientific">Prymnesium parvum</name>
    <name type="common">Toxic golden alga</name>
    <dbReference type="NCBI Taxonomy" id="97485"/>
    <lineage>
        <taxon>Eukaryota</taxon>
        <taxon>Haptista</taxon>
        <taxon>Haptophyta</taxon>
        <taxon>Prymnesiophyceae</taxon>
        <taxon>Prymnesiales</taxon>
        <taxon>Prymnesiaceae</taxon>
        <taxon>Prymnesium</taxon>
    </lineage>
</organism>
<gene>
    <name evidence="8" type="ORF">AB1Y20_007096</name>
</gene>
<dbReference type="PANTHER" id="PTHR11132">
    <property type="entry name" value="SOLUTE CARRIER FAMILY 35"/>
    <property type="match status" value="1"/>
</dbReference>